<evidence type="ECO:0008006" key="3">
    <source>
        <dbReference type="Google" id="ProtNLM"/>
    </source>
</evidence>
<dbReference type="EMBL" id="ASRV01000126">
    <property type="protein sequence ID" value="EOR25349.1"/>
    <property type="molecule type" value="Genomic_DNA"/>
</dbReference>
<reference evidence="1 2" key="1">
    <citation type="submission" date="2013-03" db="EMBL/GenBank/DDBJ databases">
        <title>Whole genome shotgun sequencing of Clostridium sartagoforme AAU1.</title>
        <authorList>
            <person name="Joshi C.G."/>
            <person name="Duggirala S.M."/>
            <person name="Nathani N.M."/>
            <person name="Bhatt V.D."/>
            <person name="Patel A.K."/>
            <person name="Pandya P.R."/>
            <person name="KaPatel J.A."/>
        </authorList>
    </citation>
    <scope>NUCLEOTIDE SEQUENCE [LARGE SCALE GENOMIC DNA]</scope>
    <source>
        <strain evidence="1 2">AAU1</strain>
    </source>
</reference>
<organism evidence="1 2">
    <name type="scientific">Clostridium sartagoforme AAU1</name>
    <dbReference type="NCBI Taxonomy" id="1202534"/>
    <lineage>
        <taxon>Bacteria</taxon>
        <taxon>Bacillati</taxon>
        <taxon>Bacillota</taxon>
        <taxon>Clostridia</taxon>
        <taxon>Eubacteriales</taxon>
        <taxon>Clostridiaceae</taxon>
        <taxon>Clostridium</taxon>
    </lineage>
</organism>
<evidence type="ECO:0000313" key="2">
    <source>
        <dbReference type="Proteomes" id="UP000013988"/>
    </source>
</evidence>
<dbReference type="AlphaFoldDB" id="R9C7M6"/>
<name>R9C7M6_9CLOT</name>
<protein>
    <recommendedName>
        <fullName evidence="3">Recombinase</fullName>
    </recommendedName>
</protein>
<accession>R9C7M6</accession>
<evidence type="ECO:0000313" key="1">
    <source>
        <dbReference type="EMBL" id="EOR25349.1"/>
    </source>
</evidence>
<proteinExistence type="predicted"/>
<sequence length="37" mass="4412">MLTEFDDKIFNALIDRIEVLESTHFVFVLRNGMKIKK</sequence>
<comment type="caution">
    <text evidence="1">The sequence shown here is derived from an EMBL/GenBank/DDBJ whole genome shotgun (WGS) entry which is preliminary data.</text>
</comment>
<keyword evidence="2" id="KW-1185">Reference proteome</keyword>
<gene>
    <name evidence="1" type="ORF">A500_10130</name>
</gene>
<dbReference type="Proteomes" id="UP000013988">
    <property type="component" value="Unassembled WGS sequence"/>
</dbReference>